<feature type="domain" description="Thioredoxin" evidence="8">
    <location>
        <begin position="226"/>
        <end position="351"/>
    </location>
</feature>
<protein>
    <recommendedName>
        <fullName evidence="8">Thioredoxin domain-containing protein</fullName>
    </recommendedName>
</protein>
<dbReference type="InterPro" id="IPR013766">
    <property type="entry name" value="Thioredoxin_domain"/>
</dbReference>
<dbReference type="AlphaFoldDB" id="A0A9W8Y0H1"/>
<dbReference type="SUPFAM" id="SSF52833">
    <property type="entry name" value="Thioredoxin-like"/>
    <property type="match status" value="3"/>
</dbReference>
<dbReference type="Proteomes" id="UP001140560">
    <property type="component" value="Unassembled WGS sequence"/>
</dbReference>
<dbReference type="GO" id="GO:0016020">
    <property type="term" value="C:membrane"/>
    <property type="evidence" value="ECO:0007669"/>
    <property type="project" value="UniProtKB-SubCell"/>
</dbReference>
<feature type="compositionally biased region" description="Basic and acidic residues" evidence="5">
    <location>
        <begin position="177"/>
        <end position="186"/>
    </location>
</feature>
<accession>A0A9W8Y0H1</accession>
<dbReference type="PANTHER" id="PTHR46426">
    <property type="entry name" value="PROTEIN DISULFIDE-ISOMERASE TMX3"/>
    <property type="match status" value="1"/>
</dbReference>
<feature type="compositionally biased region" description="Basic and acidic residues" evidence="5">
    <location>
        <begin position="205"/>
        <end position="220"/>
    </location>
</feature>
<feature type="chain" id="PRO_5040945724" description="Thioredoxin domain-containing protein" evidence="7">
    <location>
        <begin position="20"/>
        <end position="707"/>
    </location>
</feature>
<feature type="domain" description="Thioredoxin" evidence="8">
    <location>
        <begin position="27"/>
        <end position="175"/>
    </location>
</feature>
<evidence type="ECO:0000313" key="9">
    <source>
        <dbReference type="EMBL" id="KAJ4363182.1"/>
    </source>
</evidence>
<dbReference type="Pfam" id="PF13848">
    <property type="entry name" value="Thioredoxin_6"/>
    <property type="match status" value="1"/>
</dbReference>
<keyword evidence="3 6" id="KW-1133">Transmembrane helix</keyword>
<evidence type="ECO:0000256" key="2">
    <source>
        <dbReference type="ARBA" id="ARBA00022692"/>
    </source>
</evidence>
<evidence type="ECO:0000313" key="10">
    <source>
        <dbReference type="Proteomes" id="UP001140560"/>
    </source>
</evidence>
<comment type="caution">
    <text evidence="9">The sequence shown here is derived from an EMBL/GenBank/DDBJ whole genome shotgun (WGS) entry which is preliminary data.</text>
</comment>
<dbReference type="Pfam" id="PF00085">
    <property type="entry name" value="Thioredoxin"/>
    <property type="match status" value="2"/>
</dbReference>
<dbReference type="EMBL" id="JAPEUY010000020">
    <property type="protein sequence ID" value="KAJ4363182.1"/>
    <property type="molecule type" value="Genomic_DNA"/>
</dbReference>
<evidence type="ECO:0000256" key="4">
    <source>
        <dbReference type="ARBA" id="ARBA00023136"/>
    </source>
</evidence>
<evidence type="ECO:0000256" key="5">
    <source>
        <dbReference type="SAM" id="MobiDB-lite"/>
    </source>
</evidence>
<keyword evidence="7" id="KW-0732">Signal</keyword>
<dbReference type="InterPro" id="IPR052250">
    <property type="entry name" value="PDI_TMX3"/>
</dbReference>
<name>A0A9W8Y0H1_9PLEO</name>
<feature type="signal peptide" evidence="7">
    <location>
        <begin position="1"/>
        <end position="19"/>
    </location>
</feature>
<comment type="subcellular location">
    <subcellularLocation>
        <location evidence="1">Membrane</location>
        <topology evidence="1">Single-pass membrane protein</topology>
    </subcellularLocation>
</comment>
<evidence type="ECO:0000256" key="7">
    <source>
        <dbReference type="SAM" id="SignalP"/>
    </source>
</evidence>
<dbReference type="Gene3D" id="3.40.30.10">
    <property type="entry name" value="Glutaredoxin"/>
    <property type="match status" value="3"/>
</dbReference>
<evidence type="ECO:0000259" key="8">
    <source>
        <dbReference type="PROSITE" id="PS51352"/>
    </source>
</evidence>
<keyword evidence="4 6" id="KW-0472">Membrane</keyword>
<keyword evidence="10" id="KW-1185">Reference proteome</keyword>
<feature type="transmembrane region" description="Helical" evidence="6">
    <location>
        <begin position="639"/>
        <end position="668"/>
    </location>
</feature>
<proteinExistence type="predicted"/>
<feature type="compositionally biased region" description="Low complexity" evidence="5">
    <location>
        <begin position="222"/>
        <end position="244"/>
    </location>
</feature>
<dbReference type="CDD" id="cd02961">
    <property type="entry name" value="PDI_a_family"/>
    <property type="match status" value="2"/>
</dbReference>
<dbReference type="PANTHER" id="PTHR46426:SF1">
    <property type="entry name" value="PROTEIN DISULFIDE-ISOMERASE TMX3"/>
    <property type="match status" value="1"/>
</dbReference>
<evidence type="ECO:0000256" key="3">
    <source>
        <dbReference type="ARBA" id="ARBA00022989"/>
    </source>
</evidence>
<dbReference type="OrthoDB" id="72053at2759"/>
<dbReference type="PRINTS" id="PR00421">
    <property type="entry name" value="THIOREDOXIN"/>
</dbReference>
<dbReference type="PROSITE" id="PS51352">
    <property type="entry name" value="THIOREDOXIN_2"/>
    <property type="match status" value="2"/>
</dbReference>
<keyword evidence="2 6" id="KW-0812">Transmembrane</keyword>
<dbReference type="GO" id="GO:0005783">
    <property type="term" value="C:endoplasmic reticulum"/>
    <property type="evidence" value="ECO:0007669"/>
    <property type="project" value="TreeGrafter"/>
</dbReference>
<feature type="region of interest" description="Disordered" evidence="5">
    <location>
        <begin position="177"/>
        <end position="244"/>
    </location>
</feature>
<evidence type="ECO:0000256" key="6">
    <source>
        <dbReference type="SAM" id="Phobius"/>
    </source>
</evidence>
<dbReference type="InterPro" id="IPR036249">
    <property type="entry name" value="Thioredoxin-like_sf"/>
</dbReference>
<gene>
    <name evidence="9" type="ORF">N0V83_010302</name>
</gene>
<organism evidence="9 10">
    <name type="scientific">Neocucurbitaria cava</name>
    <dbReference type="NCBI Taxonomy" id="798079"/>
    <lineage>
        <taxon>Eukaryota</taxon>
        <taxon>Fungi</taxon>
        <taxon>Dikarya</taxon>
        <taxon>Ascomycota</taxon>
        <taxon>Pezizomycotina</taxon>
        <taxon>Dothideomycetes</taxon>
        <taxon>Pleosporomycetidae</taxon>
        <taxon>Pleosporales</taxon>
        <taxon>Pleosporineae</taxon>
        <taxon>Cucurbitariaceae</taxon>
        <taxon>Neocucurbitaria</taxon>
    </lineage>
</organism>
<reference evidence="9" key="1">
    <citation type="submission" date="2022-10" db="EMBL/GenBank/DDBJ databases">
        <title>Tapping the CABI collections for fungal endophytes: first genome assemblies for Collariella, Neodidymelliopsis, Ascochyta clinopodiicola, Didymella pomorum, Didymosphaeria variabile, Neocosmospora piperis and Neocucurbitaria cava.</title>
        <authorList>
            <person name="Hill R."/>
        </authorList>
    </citation>
    <scope>NUCLEOTIDE SEQUENCE</scope>
    <source>
        <strain evidence="9">IMI 356814</strain>
    </source>
</reference>
<evidence type="ECO:0000256" key="1">
    <source>
        <dbReference type="ARBA" id="ARBA00004167"/>
    </source>
</evidence>
<sequence length="707" mass="79620">MRAIFYSLLSLATVATTLAVDTKSANKAAADDDWDEKEPDTIFNGQTVPPMIELGQHNIDKEISKGNWMVEFFSPKCPHCMHFKPTYQTAYEFYYTSKPILTKEDSEGSSLNDFTRFYDFKFAKVDCIAFADVCEAHTVQNYPSIIYFEDGKEVQREKGAKDMKALSKWVEELLEKIRPGSRKEGGPKLPKPGANSVETGPDTEEAIKELEKEEADDKKAPKSTPTQAAKPTPAKAKPTSKANPSGLVETLTAEKFQDVVTNTLDPWFIKFYAPWCHHCQALAPTWSNMARQMQGKLNIGEVNCDVEKKLCKDAQVRGYPTMLFFRGAERIEYEGLRGLGDLLDYAEKATAVGAGVLDIDAEDFKKLEETEEVIFVYFYDHATTSEDFQAVERLTLSLVGHAKLVKTNDKALVDRYKISTWPRLIVSRDGKPSYYPYTTPKDMRNTSKIVTWMKSVWLPIVPELTSSNAREIMDGKLVVLAILSRDRSDELILSRRELKSTALEWIDKQETAFQLQRQELRDAKQLRIEEAEDKDDQRALRNAKSIHINMDELERAQVGFAWVDGVFWERWIRTTYGIDVKDGERVVINDEDSRLYWDTTANGEPIRLSRTAIVETLGKVTSKPPQITPKSTTGSFMSLYLSLTSFAGSHPFLALGMVVGFFTAAVLFGRSRSRRRTFGNTGAYFQLGEKDGLLGGLGSGNGGAKHD</sequence>